<evidence type="ECO:0000256" key="5">
    <source>
        <dbReference type="ARBA" id="ARBA00023136"/>
    </source>
</evidence>
<keyword evidence="8" id="KW-0614">Plasmid</keyword>
<feature type="compositionally biased region" description="Basic and acidic residues" evidence="6">
    <location>
        <begin position="142"/>
        <end position="151"/>
    </location>
</feature>
<accession>A0A218N4A6</accession>
<comment type="similarity">
    <text evidence="2">Belongs to the TrbI/VirB10 family.</text>
</comment>
<evidence type="ECO:0000256" key="7">
    <source>
        <dbReference type="SAM" id="Phobius"/>
    </source>
</evidence>
<gene>
    <name evidence="8" type="ORF">PM64421b_00025</name>
    <name evidence="9" type="ORF">PW210_003931</name>
</gene>
<evidence type="ECO:0000256" key="1">
    <source>
        <dbReference type="ARBA" id="ARBA00004167"/>
    </source>
</evidence>
<name>A0A218N4A6_PROMI</name>
<geneLocation type="plasmid" evidence="8">
    <name>pPM64421b</name>
</geneLocation>
<feature type="compositionally biased region" description="Polar residues" evidence="6">
    <location>
        <begin position="125"/>
        <end position="134"/>
    </location>
</feature>
<evidence type="ECO:0000256" key="4">
    <source>
        <dbReference type="ARBA" id="ARBA00022989"/>
    </source>
</evidence>
<dbReference type="Pfam" id="PF03743">
    <property type="entry name" value="TrbI"/>
    <property type="match status" value="1"/>
</dbReference>
<feature type="region of interest" description="Disordered" evidence="6">
    <location>
        <begin position="22"/>
        <end position="41"/>
    </location>
</feature>
<feature type="region of interest" description="Disordered" evidence="6">
    <location>
        <begin position="125"/>
        <end position="185"/>
    </location>
</feature>
<evidence type="ECO:0000313" key="8">
    <source>
        <dbReference type="EMBL" id="ASF81023.1"/>
    </source>
</evidence>
<dbReference type="Proteomes" id="UP001171165">
    <property type="component" value="Unassembled WGS sequence"/>
</dbReference>
<dbReference type="AlphaFoldDB" id="A0A218N4A6"/>
<keyword evidence="3 7" id="KW-0812">Transmembrane</keyword>
<feature type="transmembrane region" description="Helical" evidence="7">
    <location>
        <begin position="56"/>
        <end position="75"/>
    </location>
</feature>
<feature type="compositionally biased region" description="Low complexity" evidence="6">
    <location>
        <begin position="155"/>
        <end position="167"/>
    </location>
</feature>
<dbReference type="RefSeq" id="WP_036896434.1">
    <property type="nucleotide sequence ID" value="NZ_BGKS01000041.1"/>
</dbReference>
<reference evidence="9" key="2">
    <citation type="submission" date="2023-06" db="EMBL/GenBank/DDBJ databases">
        <authorList>
            <consortium name="Clinical and Environmental Microbiology Branch: Whole genome sequencing antimicrobial resistance pathogens in the healthcare setting"/>
        </authorList>
    </citation>
    <scope>NUCLEOTIDE SEQUENCE</scope>
    <source>
        <strain evidence="9">Microbial</strain>
    </source>
</reference>
<dbReference type="GO" id="GO:0016020">
    <property type="term" value="C:membrane"/>
    <property type="evidence" value="ECO:0007669"/>
    <property type="project" value="UniProtKB-SubCell"/>
</dbReference>
<reference evidence="8" key="1">
    <citation type="submission" date="2017-05" db="EMBL/GenBank/DDBJ databases">
        <authorList>
            <person name="Song R."/>
            <person name="Chenine A.L."/>
            <person name="Ruprecht R.M."/>
        </authorList>
    </citation>
    <scope>NUCLEOTIDE SEQUENCE</scope>
    <source>
        <strain evidence="8">A64421</strain>
        <plasmid evidence="8">pPM64421b</plasmid>
    </source>
</reference>
<dbReference type="EMBL" id="MF150117">
    <property type="protein sequence ID" value="ASF81023.1"/>
    <property type="molecule type" value="Genomic_DNA"/>
</dbReference>
<evidence type="ECO:0000256" key="2">
    <source>
        <dbReference type="ARBA" id="ARBA00010265"/>
    </source>
</evidence>
<keyword evidence="4 7" id="KW-1133">Transmembrane helix</keyword>
<protein>
    <submittedName>
        <fullName evidence="9">TrbI/VirB10 family protein</fullName>
    </submittedName>
    <submittedName>
        <fullName evidence="8">Type IV secretory pathway VirB10 protein</fullName>
    </submittedName>
</protein>
<dbReference type="EMBL" id="ABKSPD020000023">
    <property type="protein sequence ID" value="EKW9778044.1"/>
    <property type="molecule type" value="Genomic_DNA"/>
</dbReference>
<dbReference type="InterPro" id="IPR042217">
    <property type="entry name" value="T4SS_VirB10/TrbI"/>
</dbReference>
<evidence type="ECO:0000256" key="3">
    <source>
        <dbReference type="ARBA" id="ARBA00022692"/>
    </source>
</evidence>
<dbReference type="NCBIfam" id="NF041422">
    <property type="entry name" value="VirB10_subf"/>
    <property type="match status" value="1"/>
</dbReference>
<feature type="compositionally biased region" description="Polar residues" evidence="6">
    <location>
        <begin position="168"/>
        <end position="183"/>
    </location>
</feature>
<dbReference type="Gene3D" id="2.40.128.260">
    <property type="entry name" value="Type IV secretion system, VirB10/TraB/TrbI"/>
    <property type="match status" value="2"/>
</dbReference>
<sequence>MSEDTEKPLTAVEIEQKLKQERQLQIDQSSENKESTPEPKKVSLGIDKLKKSKKGTVLLILFFVLSIGALSLYYFPSLLRAFISSDEAEEVPQETISTGGRDKLTGLNNDVDPFGQAELNNAGELTTANTNEPAESTPPPPKRIEFSRGMDRGVSTRSSSTSTPSSSQNAPVETVSATTTQPETVVGSKTKITRLPYDPNLFIPENTAIPCSLDRRFVSDLAGKLTCTVYEDVYSANGNVKLIDKGTVAHLVYKSAYVPNQGQGHVFLMATKLRTRTQPFIDIPLVDSEAAGALGETGVDGWIDTHFWDRFGGAMMLGMIPDAMQGLNNVAKDNKDNQTDYTANSRQAFSEIAKQAFANSVNIPPTLYKNQGEIITLITGSDLDFSSIYQLRMK</sequence>
<evidence type="ECO:0000256" key="6">
    <source>
        <dbReference type="SAM" id="MobiDB-lite"/>
    </source>
</evidence>
<proteinExistence type="inferred from homology"/>
<comment type="subcellular location">
    <subcellularLocation>
        <location evidence="1">Membrane</location>
        <topology evidence="1">Single-pass membrane protein</topology>
    </subcellularLocation>
</comment>
<organism evidence="8">
    <name type="scientific">Proteus mirabilis</name>
    <dbReference type="NCBI Taxonomy" id="584"/>
    <lineage>
        <taxon>Bacteria</taxon>
        <taxon>Pseudomonadati</taxon>
        <taxon>Pseudomonadota</taxon>
        <taxon>Gammaproteobacteria</taxon>
        <taxon>Enterobacterales</taxon>
        <taxon>Morganellaceae</taxon>
        <taxon>Proteus</taxon>
    </lineage>
</organism>
<dbReference type="InterPro" id="IPR005498">
    <property type="entry name" value="T4SS_VirB10/TraB/TrbI"/>
</dbReference>
<evidence type="ECO:0000313" key="9">
    <source>
        <dbReference type="EMBL" id="EKW9778044.1"/>
    </source>
</evidence>
<dbReference type="CDD" id="cd16429">
    <property type="entry name" value="VirB10"/>
    <property type="match status" value="1"/>
</dbReference>
<keyword evidence="5 7" id="KW-0472">Membrane</keyword>